<accession>A0A251QIZ9</accession>
<dbReference type="Proteomes" id="UP000006882">
    <property type="component" value="Chromosome G2"/>
</dbReference>
<dbReference type="EMBL" id="CM007652">
    <property type="protein sequence ID" value="ONI23817.1"/>
    <property type="molecule type" value="Genomic_DNA"/>
</dbReference>
<keyword evidence="2" id="KW-1185">Reference proteome</keyword>
<name>A0A251QIZ9_PRUPE</name>
<dbReference type="AlphaFoldDB" id="A0A251QIZ9"/>
<gene>
    <name evidence="1" type="ORF">PRUPE_2G210000</name>
</gene>
<evidence type="ECO:0000313" key="1">
    <source>
        <dbReference type="EMBL" id="ONI23817.1"/>
    </source>
</evidence>
<dbReference type="Gramene" id="ONI23817">
    <property type="protein sequence ID" value="ONI23817"/>
    <property type="gene ID" value="PRUPE_2G210000"/>
</dbReference>
<sequence length="86" mass="9882">MFLTLLFAQLSRGESCYFPCVFCTTINQKINFLSPPPLENHAIIKPFHAVVDKYRFVVSLSIGGKENWDLILGFRLSRDFTIWLVG</sequence>
<organism evidence="1 2">
    <name type="scientific">Prunus persica</name>
    <name type="common">Peach</name>
    <name type="synonym">Amygdalus persica</name>
    <dbReference type="NCBI Taxonomy" id="3760"/>
    <lineage>
        <taxon>Eukaryota</taxon>
        <taxon>Viridiplantae</taxon>
        <taxon>Streptophyta</taxon>
        <taxon>Embryophyta</taxon>
        <taxon>Tracheophyta</taxon>
        <taxon>Spermatophyta</taxon>
        <taxon>Magnoliopsida</taxon>
        <taxon>eudicotyledons</taxon>
        <taxon>Gunneridae</taxon>
        <taxon>Pentapetalae</taxon>
        <taxon>rosids</taxon>
        <taxon>fabids</taxon>
        <taxon>Rosales</taxon>
        <taxon>Rosaceae</taxon>
        <taxon>Amygdaloideae</taxon>
        <taxon>Amygdaleae</taxon>
        <taxon>Prunus</taxon>
    </lineage>
</organism>
<proteinExistence type="predicted"/>
<protein>
    <submittedName>
        <fullName evidence="1">Uncharacterized protein</fullName>
    </submittedName>
</protein>
<reference evidence="1 2" key="1">
    <citation type="journal article" date="2013" name="Nat. Genet.">
        <title>The high-quality draft genome of peach (Prunus persica) identifies unique patterns of genetic diversity, domestication and genome evolution.</title>
        <authorList>
            <consortium name="International Peach Genome Initiative"/>
            <person name="Verde I."/>
            <person name="Abbott A.G."/>
            <person name="Scalabrin S."/>
            <person name="Jung S."/>
            <person name="Shu S."/>
            <person name="Marroni F."/>
            <person name="Zhebentyayeva T."/>
            <person name="Dettori M.T."/>
            <person name="Grimwood J."/>
            <person name="Cattonaro F."/>
            <person name="Zuccolo A."/>
            <person name="Rossini L."/>
            <person name="Jenkins J."/>
            <person name="Vendramin E."/>
            <person name="Meisel L.A."/>
            <person name="Decroocq V."/>
            <person name="Sosinski B."/>
            <person name="Prochnik S."/>
            <person name="Mitros T."/>
            <person name="Policriti A."/>
            <person name="Cipriani G."/>
            <person name="Dondini L."/>
            <person name="Ficklin S."/>
            <person name="Goodstein D.M."/>
            <person name="Xuan P."/>
            <person name="Del Fabbro C."/>
            <person name="Aramini V."/>
            <person name="Copetti D."/>
            <person name="Gonzalez S."/>
            <person name="Horner D.S."/>
            <person name="Falchi R."/>
            <person name="Lucas S."/>
            <person name="Mica E."/>
            <person name="Maldonado J."/>
            <person name="Lazzari B."/>
            <person name="Bielenberg D."/>
            <person name="Pirona R."/>
            <person name="Miculan M."/>
            <person name="Barakat A."/>
            <person name="Testolin R."/>
            <person name="Stella A."/>
            <person name="Tartarini S."/>
            <person name="Tonutti P."/>
            <person name="Arus P."/>
            <person name="Orellana A."/>
            <person name="Wells C."/>
            <person name="Main D."/>
            <person name="Vizzotto G."/>
            <person name="Silva H."/>
            <person name="Salamini F."/>
            <person name="Schmutz J."/>
            <person name="Morgante M."/>
            <person name="Rokhsar D.S."/>
        </authorList>
    </citation>
    <scope>NUCLEOTIDE SEQUENCE [LARGE SCALE GENOMIC DNA]</scope>
    <source>
        <strain evidence="2">cv. Nemared</strain>
    </source>
</reference>
<evidence type="ECO:0000313" key="2">
    <source>
        <dbReference type="Proteomes" id="UP000006882"/>
    </source>
</evidence>